<dbReference type="PANTHER" id="PTHR33048">
    <property type="entry name" value="PTH11-LIKE INTEGRAL MEMBRANE PROTEIN (AFU_ORTHOLOGUE AFUA_5G11245)"/>
    <property type="match status" value="1"/>
</dbReference>
<dbReference type="AlphaFoldDB" id="A0AAN6MUV2"/>
<name>A0AAN6MUV2_9PEZI</name>
<proteinExistence type="predicted"/>
<protein>
    <submittedName>
        <fullName evidence="2">Uncharacterized protein</fullName>
    </submittedName>
</protein>
<keyword evidence="1" id="KW-0472">Membrane</keyword>
<reference evidence="3" key="1">
    <citation type="journal article" date="2023" name="Mol. Phylogenet. Evol.">
        <title>Genome-scale phylogeny and comparative genomics of the fungal order Sordariales.</title>
        <authorList>
            <person name="Hensen N."/>
            <person name="Bonometti L."/>
            <person name="Westerberg I."/>
            <person name="Brannstrom I.O."/>
            <person name="Guillou S."/>
            <person name="Cros-Aarteil S."/>
            <person name="Calhoun S."/>
            <person name="Haridas S."/>
            <person name="Kuo A."/>
            <person name="Mondo S."/>
            <person name="Pangilinan J."/>
            <person name="Riley R."/>
            <person name="LaButti K."/>
            <person name="Andreopoulos B."/>
            <person name="Lipzen A."/>
            <person name="Chen C."/>
            <person name="Yan M."/>
            <person name="Daum C."/>
            <person name="Ng V."/>
            <person name="Clum A."/>
            <person name="Steindorff A."/>
            <person name="Ohm R.A."/>
            <person name="Martin F."/>
            <person name="Silar P."/>
            <person name="Natvig D.O."/>
            <person name="Lalanne C."/>
            <person name="Gautier V."/>
            <person name="Ament-Velasquez S.L."/>
            <person name="Kruys A."/>
            <person name="Hutchinson M.I."/>
            <person name="Powell A.J."/>
            <person name="Barry K."/>
            <person name="Miller A.N."/>
            <person name="Grigoriev I.V."/>
            <person name="Debuchy R."/>
            <person name="Gladieux P."/>
            <person name="Hiltunen Thoren M."/>
            <person name="Johannesson H."/>
        </authorList>
    </citation>
    <scope>NUCLEOTIDE SEQUENCE [LARGE SCALE GENOMIC DNA]</scope>
    <source>
        <strain evidence="3">CBS 340.73</strain>
    </source>
</reference>
<dbReference type="EMBL" id="MU854049">
    <property type="protein sequence ID" value="KAK3933916.1"/>
    <property type="molecule type" value="Genomic_DNA"/>
</dbReference>
<organism evidence="2 3">
    <name type="scientific">Diplogelasinospora grovesii</name>
    <dbReference type="NCBI Taxonomy" id="303347"/>
    <lineage>
        <taxon>Eukaryota</taxon>
        <taxon>Fungi</taxon>
        <taxon>Dikarya</taxon>
        <taxon>Ascomycota</taxon>
        <taxon>Pezizomycotina</taxon>
        <taxon>Sordariomycetes</taxon>
        <taxon>Sordariomycetidae</taxon>
        <taxon>Sordariales</taxon>
        <taxon>Diplogelasinosporaceae</taxon>
        <taxon>Diplogelasinospora</taxon>
    </lineage>
</organism>
<dbReference type="InterPro" id="IPR052337">
    <property type="entry name" value="SAT4-like"/>
</dbReference>
<evidence type="ECO:0000256" key="1">
    <source>
        <dbReference type="SAM" id="Phobius"/>
    </source>
</evidence>
<sequence>MARSVRRYNESVITFMLYVLSRGFTRLSILFFYQRIFQMTVPLSTTSGCSGTASTPATALIIIFPLPFIARLQLSLKKRILASIMFAVGILHQYYDVRPVAVWSLLKIDVGIIYACLPSI</sequence>
<dbReference type="PANTHER" id="PTHR33048:SF47">
    <property type="entry name" value="INTEGRAL MEMBRANE PROTEIN-RELATED"/>
    <property type="match status" value="1"/>
</dbReference>
<gene>
    <name evidence="2" type="ORF">QBC46DRAFT_414375</name>
</gene>
<keyword evidence="3" id="KW-1185">Reference proteome</keyword>
<feature type="transmembrane region" description="Helical" evidence="1">
    <location>
        <begin position="53"/>
        <end position="72"/>
    </location>
</feature>
<evidence type="ECO:0000313" key="3">
    <source>
        <dbReference type="Proteomes" id="UP001303473"/>
    </source>
</evidence>
<accession>A0AAN6MUV2</accession>
<keyword evidence="1" id="KW-0812">Transmembrane</keyword>
<feature type="transmembrane region" description="Helical" evidence="1">
    <location>
        <begin position="12"/>
        <end position="33"/>
    </location>
</feature>
<comment type="caution">
    <text evidence="2">The sequence shown here is derived from an EMBL/GenBank/DDBJ whole genome shotgun (WGS) entry which is preliminary data.</text>
</comment>
<evidence type="ECO:0000313" key="2">
    <source>
        <dbReference type="EMBL" id="KAK3933916.1"/>
    </source>
</evidence>
<dbReference type="Proteomes" id="UP001303473">
    <property type="component" value="Unassembled WGS sequence"/>
</dbReference>
<keyword evidence="1" id="KW-1133">Transmembrane helix</keyword>